<proteinExistence type="predicted"/>
<name>A0AAD9HHT0_9PEZI</name>
<sequence>MLPLSSYRYLVKEGKGRKGKKDSMEGRRLALLTQPQSRDYCKPTAPCFGLSCFGGCALVHVARSRHWHPHLHSFIGSESVRGRRAVFDVPNGPVYYMYAVPCTRSMYEYIRMLVAPTTSHFGLSLGGLGKGTSLCASKYKYLFNPNTRRGTLVFQNRVGLKQINLLASPPSRR</sequence>
<reference evidence="1" key="1">
    <citation type="submission" date="2021-06" db="EMBL/GenBank/DDBJ databases">
        <title>Comparative genomics, transcriptomics and evolutionary studies reveal genomic signatures of adaptation to plant cell wall in hemibiotrophic fungi.</title>
        <authorList>
            <consortium name="DOE Joint Genome Institute"/>
            <person name="Baroncelli R."/>
            <person name="Diaz J.F."/>
            <person name="Benocci T."/>
            <person name="Peng M."/>
            <person name="Battaglia E."/>
            <person name="Haridas S."/>
            <person name="Andreopoulos W."/>
            <person name="Labutti K."/>
            <person name="Pangilinan J."/>
            <person name="Floch G.L."/>
            <person name="Makela M.R."/>
            <person name="Henrissat B."/>
            <person name="Grigoriev I.V."/>
            <person name="Crouch J.A."/>
            <person name="De Vries R.P."/>
            <person name="Sukno S.A."/>
            <person name="Thon M.R."/>
        </authorList>
    </citation>
    <scope>NUCLEOTIDE SEQUENCE</scope>
    <source>
        <strain evidence="1">MAFF235873</strain>
    </source>
</reference>
<evidence type="ECO:0000313" key="1">
    <source>
        <dbReference type="EMBL" id="KAK2029386.1"/>
    </source>
</evidence>
<evidence type="ECO:0000313" key="2">
    <source>
        <dbReference type="Proteomes" id="UP001232148"/>
    </source>
</evidence>
<dbReference type="Proteomes" id="UP001232148">
    <property type="component" value="Unassembled WGS sequence"/>
</dbReference>
<protein>
    <submittedName>
        <fullName evidence="1">Uncharacterized protein</fullName>
    </submittedName>
</protein>
<gene>
    <name evidence="1" type="ORF">LX32DRAFT_357451</name>
</gene>
<dbReference type="AlphaFoldDB" id="A0AAD9HHT0"/>
<comment type="caution">
    <text evidence="1">The sequence shown here is derived from an EMBL/GenBank/DDBJ whole genome shotgun (WGS) entry which is preliminary data.</text>
</comment>
<keyword evidence="2" id="KW-1185">Reference proteome</keyword>
<organism evidence="1 2">
    <name type="scientific">Colletotrichum zoysiae</name>
    <dbReference type="NCBI Taxonomy" id="1216348"/>
    <lineage>
        <taxon>Eukaryota</taxon>
        <taxon>Fungi</taxon>
        <taxon>Dikarya</taxon>
        <taxon>Ascomycota</taxon>
        <taxon>Pezizomycotina</taxon>
        <taxon>Sordariomycetes</taxon>
        <taxon>Hypocreomycetidae</taxon>
        <taxon>Glomerellales</taxon>
        <taxon>Glomerellaceae</taxon>
        <taxon>Colletotrichum</taxon>
        <taxon>Colletotrichum graminicola species complex</taxon>
    </lineage>
</organism>
<accession>A0AAD9HHT0</accession>
<dbReference type="EMBL" id="MU842864">
    <property type="protein sequence ID" value="KAK2029386.1"/>
    <property type="molecule type" value="Genomic_DNA"/>
</dbReference>